<proteinExistence type="predicted"/>
<keyword evidence="3" id="KW-1185">Reference proteome</keyword>
<name>A0A5B7GVT2_PORTR</name>
<comment type="caution">
    <text evidence="2">The sequence shown here is derived from an EMBL/GenBank/DDBJ whole genome shotgun (WGS) entry which is preliminary data.</text>
</comment>
<dbReference type="Proteomes" id="UP000324222">
    <property type="component" value="Unassembled WGS sequence"/>
</dbReference>
<accession>A0A5B7GVT2</accession>
<dbReference type="AlphaFoldDB" id="A0A5B7GVT2"/>
<organism evidence="2 3">
    <name type="scientific">Portunus trituberculatus</name>
    <name type="common">Swimming crab</name>
    <name type="synonym">Neptunus trituberculatus</name>
    <dbReference type="NCBI Taxonomy" id="210409"/>
    <lineage>
        <taxon>Eukaryota</taxon>
        <taxon>Metazoa</taxon>
        <taxon>Ecdysozoa</taxon>
        <taxon>Arthropoda</taxon>
        <taxon>Crustacea</taxon>
        <taxon>Multicrustacea</taxon>
        <taxon>Malacostraca</taxon>
        <taxon>Eumalacostraca</taxon>
        <taxon>Eucarida</taxon>
        <taxon>Decapoda</taxon>
        <taxon>Pleocyemata</taxon>
        <taxon>Brachyura</taxon>
        <taxon>Eubrachyura</taxon>
        <taxon>Portunoidea</taxon>
        <taxon>Portunidae</taxon>
        <taxon>Portuninae</taxon>
        <taxon>Portunus</taxon>
    </lineage>
</organism>
<dbReference type="EMBL" id="VSRR010018573">
    <property type="protein sequence ID" value="MPC61475.1"/>
    <property type="molecule type" value="Genomic_DNA"/>
</dbReference>
<sequence>MDARGARPPTAYTLIRDAAWQLSSDAAKPRTRRNRKEPSAAVTRRGRAEHRSRRAATPTVKLPCLPAMRRLARRHCGAAGTSEYSPSRKKSL</sequence>
<protein>
    <submittedName>
        <fullName evidence="2">Uncharacterized protein</fullName>
    </submittedName>
</protein>
<gene>
    <name evidence="2" type="ORF">E2C01_055547</name>
</gene>
<feature type="region of interest" description="Disordered" evidence="1">
    <location>
        <begin position="21"/>
        <end position="61"/>
    </location>
</feature>
<feature type="compositionally biased region" description="Basic residues" evidence="1">
    <location>
        <begin position="44"/>
        <end position="54"/>
    </location>
</feature>
<evidence type="ECO:0000313" key="2">
    <source>
        <dbReference type="EMBL" id="MPC61475.1"/>
    </source>
</evidence>
<reference evidence="2 3" key="1">
    <citation type="submission" date="2019-05" db="EMBL/GenBank/DDBJ databases">
        <title>Another draft genome of Portunus trituberculatus and its Hox gene families provides insights of decapod evolution.</title>
        <authorList>
            <person name="Jeong J.-H."/>
            <person name="Song I."/>
            <person name="Kim S."/>
            <person name="Choi T."/>
            <person name="Kim D."/>
            <person name="Ryu S."/>
            <person name="Kim W."/>
        </authorList>
    </citation>
    <scope>NUCLEOTIDE SEQUENCE [LARGE SCALE GENOMIC DNA]</scope>
    <source>
        <tissue evidence="2">Muscle</tissue>
    </source>
</reference>
<evidence type="ECO:0000256" key="1">
    <source>
        <dbReference type="SAM" id="MobiDB-lite"/>
    </source>
</evidence>
<evidence type="ECO:0000313" key="3">
    <source>
        <dbReference type="Proteomes" id="UP000324222"/>
    </source>
</evidence>